<accession>A0A8G1VXZ2</accession>
<feature type="region of interest" description="Disordered" evidence="1">
    <location>
        <begin position="490"/>
        <end position="513"/>
    </location>
</feature>
<dbReference type="GeneID" id="63867559"/>
<evidence type="ECO:0000313" key="2">
    <source>
        <dbReference type="EMBL" id="RAK75766.1"/>
    </source>
</evidence>
<keyword evidence="3" id="KW-1185">Reference proteome</keyword>
<dbReference type="AlphaFoldDB" id="A0A8G1VXZ2"/>
<dbReference type="RefSeq" id="XP_040799776.1">
    <property type="nucleotide sequence ID" value="XM_040950224.1"/>
</dbReference>
<proteinExistence type="predicted"/>
<organism evidence="2 3">
    <name type="scientific">Aspergillus fijiensis CBS 313.89</name>
    <dbReference type="NCBI Taxonomy" id="1448319"/>
    <lineage>
        <taxon>Eukaryota</taxon>
        <taxon>Fungi</taxon>
        <taxon>Dikarya</taxon>
        <taxon>Ascomycota</taxon>
        <taxon>Pezizomycotina</taxon>
        <taxon>Eurotiomycetes</taxon>
        <taxon>Eurotiomycetidae</taxon>
        <taxon>Eurotiales</taxon>
        <taxon>Aspergillaceae</taxon>
        <taxon>Aspergillus</taxon>
    </lineage>
</organism>
<feature type="compositionally biased region" description="Basic and acidic residues" evidence="1">
    <location>
        <begin position="490"/>
        <end position="505"/>
    </location>
</feature>
<feature type="region of interest" description="Disordered" evidence="1">
    <location>
        <begin position="905"/>
        <end position="966"/>
    </location>
</feature>
<dbReference type="EMBL" id="KZ824654">
    <property type="protein sequence ID" value="RAK75766.1"/>
    <property type="molecule type" value="Genomic_DNA"/>
</dbReference>
<reference evidence="2 3" key="1">
    <citation type="submission" date="2018-02" db="EMBL/GenBank/DDBJ databases">
        <title>The genomes of Aspergillus section Nigri reveals drivers in fungal speciation.</title>
        <authorList>
            <consortium name="DOE Joint Genome Institute"/>
            <person name="Vesth T.C."/>
            <person name="Nybo J."/>
            <person name="Theobald S."/>
            <person name="Brandl J."/>
            <person name="Frisvad J.C."/>
            <person name="Nielsen K.F."/>
            <person name="Lyhne E.K."/>
            <person name="Kogle M.E."/>
            <person name="Kuo A."/>
            <person name="Riley R."/>
            <person name="Clum A."/>
            <person name="Nolan M."/>
            <person name="Lipzen A."/>
            <person name="Salamov A."/>
            <person name="Henrissat B."/>
            <person name="Wiebenga A."/>
            <person name="De vries R.P."/>
            <person name="Grigoriev I.V."/>
            <person name="Mortensen U.H."/>
            <person name="Andersen M.R."/>
            <person name="Baker S.E."/>
        </authorList>
    </citation>
    <scope>NUCLEOTIDE SEQUENCE [LARGE SCALE GENOMIC DNA]</scope>
    <source>
        <strain evidence="2 3">CBS 313.89</strain>
    </source>
</reference>
<feature type="compositionally biased region" description="Basic and acidic residues" evidence="1">
    <location>
        <begin position="617"/>
        <end position="633"/>
    </location>
</feature>
<gene>
    <name evidence="2" type="ORF">BO72DRAFT_529078</name>
</gene>
<feature type="region of interest" description="Disordered" evidence="1">
    <location>
        <begin position="746"/>
        <end position="797"/>
    </location>
</feature>
<name>A0A8G1VXZ2_9EURO</name>
<feature type="compositionally biased region" description="Pro residues" evidence="1">
    <location>
        <begin position="785"/>
        <end position="795"/>
    </location>
</feature>
<feature type="region of interest" description="Disordered" evidence="1">
    <location>
        <begin position="294"/>
        <end position="331"/>
    </location>
</feature>
<feature type="compositionally biased region" description="Polar residues" evidence="1">
    <location>
        <begin position="36"/>
        <end position="52"/>
    </location>
</feature>
<feature type="region of interest" description="Disordered" evidence="1">
    <location>
        <begin position="154"/>
        <end position="218"/>
    </location>
</feature>
<dbReference type="OrthoDB" id="10332488at2759"/>
<sequence length="966" mass="105768">MSGPLDPFAELWQHEREQMSRLNPPSRRLPPGLSDFNISAQPNFMRDNTSLLANGPGPKLGNIHRPSRSDPDWFPTTSRYDNPDSPLFRPTAPDSAGPSSNAFAPRPFGVDETSTSQNVLAPRPFGLNEPSTSQNAFAPQRFGLNELSTSFAPRPSGLNPPSTSQTAFAPRSFGLNEPSTSFAPRPFALDEPSTSRTVFAPRPSGLNEPSTSFAPRPFALDEPRNSRNVFAPRPFGLNASSTSRNGFASRPFGLTGEASTLDNTFYHSRPRVQLHPMPGTEEEKFKKLEATFLAGEGQDSSSTATRKRPLEISDEDDECPYRPQQSQNTPYGLTIAKSCPPLEQKEATDLHTLVSDTARIEHPSHEFTLRVPTTPQVRPPGSWPERTSAATRFADLTNNYVPEQALDPASSWAGLTARLTRLVGNNMTRRANNTARAVRGVGNHITQRATKTARVVRVVGHDISQRATITARRAVNVVGTFKRRIQQVLHRDTDEHGPEDHRRGPPADSDMPLLDAASVVDDALSSDVMDATLEPLHPVDMPSLDAASVVVDDALSSDVMDATPEPLHPVEMPSPADGIFELVEIDFSGFNFWSSRSDSSDTPSSGSATKPKSLKRAAPESEDTVHPSKKSETRAPMAFSPLRTRGSFVRKMFPPAHVGSLAVAEAIEAHRAGDPMPLKRINYRRRAYFLPFIRVPSTEVKETASQRPKTAQSQEVKTKSILKTSSNAVASSSKSSVVDATTVSFSDANHEKHTPKPKPSRKVHFPNSPVTGERIITPRNAPAAPWTPSPSPSPPRARIGHLQHLLDAHARNILSSEETDVKAITDEEQKENIAPMAPDTTSRDLMSPEVTSRDLMSTEVTPRDMLSNEYMRTEDTNIEHVNTNQTTADEVISHEGRYVIAQESNMLSQDPSTQEAEQHPMGRALSALESDRGGKRGKRGKKKKAEPATPTRKNPPRAARSATPKR</sequence>
<feature type="compositionally biased region" description="Low complexity" evidence="1">
    <location>
        <begin position="20"/>
        <end position="34"/>
    </location>
</feature>
<dbReference type="VEuPathDB" id="FungiDB:BO72DRAFT_529078"/>
<dbReference type="Proteomes" id="UP000249789">
    <property type="component" value="Unassembled WGS sequence"/>
</dbReference>
<feature type="compositionally biased region" description="Basic residues" evidence="1">
    <location>
        <begin position="755"/>
        <end position="764"/>
    </location>
</feature>
<feature type="compositionally biased region" description="Polar residues" evidence="1">
    <location>
        <begin position="905"/>
        <end position="915"/>
    </location>
</feature>
<feature type="region of interest" description="Disordered" evidence="1">
    <location>
        <begin position="596"/>
        <end position="639"/>
    </location>
</feature>
<evidence type="ECO:0000256" key="1">
    <source>
        <dbReference type="SAM" id="MobiDB-lite"/>
    </source>
</evidence>
<evidence type="ECO:0000313" key="3">
    <source>
        <dbReference type="Proteomes" id="UP000249789"/>
    </source>
</evidence>
<feature type="region of interest" description="Disordered" evidence="1">
    <location>
        <begin position="14"/>
        <end position="114"/>
    </location>
</feature>
<feature type="compositionally biased region" description="Low complexity" evidence="1">
    <location>
        <begin position="596"/>
        <end position="607"/>
    </location>
</feature>
<protein>
    <submittedName>
        <fullName evidence="2">Uncharacterized protein</fullName>
    </submittedName>
</protein>
<feature type="compositionally biased region" description="Basic residues" evidence="1">
    <location>
        <begin position="935"/>
        <end position="944"/>
    </location>
</feature>